<reference evidence="2 3" key="1">
    <citation type="submission" date="2023-04" db="EMBL/GenBank/DDBJ databases">
        <title>Genome of Basidiobolus ranarum AG-B5.</title>
        <authorList>
            <person name="Stajich J.E."/>
            <person name="Carter-House D."/>
            <person name="Gryganskyi A."/>
        </authorList>
    </citation>
    <scope>NUCLEOTIDE SEQUENCE [LARGE SCALE GENOMIC DNA]</scope>
    <source>
        <strain evidence="2 3">AG-B5</strain>
    </source>
</reference>
<evidence type="ECO:0000313" key="3">
    <source>
        <dbReference type="Proteomes" id="UP001479436"/>
    </source>
</evidence>
<dbReference type="PANTHER" id="PTHR15615">
    <property type="match status" value="1"/>
</dbReference>
<dbReference type="Gene3D" id="1.10.472.10">
    <property type="entry name" value="Cyclin-like"/>
    <property type="match status" value="1"/>
</dbReference>
<evidence type="ECO:0000256" key="1">
    <source>
        <dbReference type="SAM" id="MobiDB-lite"/>
    </source>
</evidence>
<proteinExistence type="predicted"/>
<dbReference type="SUPFAM" id="SSF47954">
    <property type="entry name" value="Cyclin-like"/>
    <property type="match status" value="1"/>
</dbReference>
<dbReference type="InterPro" id="IPR013922">
    <property type="entry name" value="Cyclin_PHO80-like"/>
</dbReference>
<dbReference type="Proteomes" id="UP001479436">
    <property type="component" value="Unassembled WGS sequence"/>
</dbReference>
<dbReference type="PANTHER" id="PTHR15615:SF94">
    <property type="entry name" value="PHO85 CYCLIN-6-RELATED"/>
    <property type="match status" value="1"/>
</dbReference>
<dbReference type="Pfam" id="PF08613">
    <property type="entry name" value="Cyclin"/>
    <property type="match status" value="1"/>
</dbReference>
<sequence>MNSIAKFPVANMRRLVARYLEAELVRNELYEDLNVTPFHSSIVPCISIESYIRRIQKSISLESHSLVVSLIYLDRATQSTNHVYVNEYTIHRLLIASITIANKFLNDECYPNSLYAKIGGLPSHELNSLELELLFMIDFELNIQPQEFLEYTHRLMSYGVEDLIRGTSCTRARQRLSLSGGRCIETPPCHSDRRNQHGARLDGSSELDKLVFQVNRTILSRETTCVNTKDSEVLRSAKDRLRALLSNRNSNSKRASVCSNTPDYPTKPIQTRPASYHPSTINSWTSMVSVPM</sequence>
<name>A0ABR2W043_9FUNG</name>
<dbReference type="EMBL" id="JASJQH010007239">
    <property type="protein sequence ID" value="KAK9712071.1"/>
    <property type="molecule type" value="Genomic_DNA"/>
</dbReference>
<dbReference type="InterPro" id="IPR036915">
    <property type="entry name" value="Cyclin-like_sf"/>
</dbReference>
<feature type="region of interest" description="Disordered" evidence="1">
    <location>
        <begin position="251"/>
        <end position="275"/>
    </location>
</feature>
<comment type="caution">
    <text evidence="2">The sequence shown here is derived from an EMBL/GenBank/DDBJ whole genome shotgun (WGS) entry which is preliminary data.</text>
</comment>
<evidence type="ECO:0000313" key="2">
    <source>
        <dbReference type="EMBL" id="KAK9712071.1"/>
    </source>
</evidence>
<organism evidence="2 3">
    <name type="scientific">Basidiobolus ranarum</name>
    <dbReference type="NCBI Taxonomy" id="34480"/>
    <lineage>
        <taxon>Eukaryota</taxon>
        <taxon>Fungi</taxon>
        <taxon>Fungi incertae sedis</taxon>
        <taxon>Zoopagomycota</taxon>
        <taxon>Entomophthoromycotina</taxon>
        <taxon>Basidiobolomycetes</taxon>
        <taxon>Basidiobolales</taxon>
        <taxon>Basidiobolaceae</taxon>
        <taxon>Basidiobolus</taxon>
    </lineage>
</organism>
<gene>
    <name evidence="2" type="primary">PCL7_6</name>
    <name evidence="2" type="ORF">K7432_007395</name>
</gene>
<protein>
    <submittedName>
        <fullName evidence="2">Cyclin-like protein interacting with PHO85</fullName>
    </submittedName>
</protein>
<keyword evidence="3" id="KW-1185">Reference proteome</keyword>
<accession>A0ABR2W043</accession>